<keyword evidence="3" id="KW-0479">Metal-binding</keyword>
<dbReference type="InterPro" id="IPR026045">
    <property type="entry name" value="Ferric-bd"/>
</dbReference>
<dbReference type="GO" id="GO:0046872">
    <property type="term" value="F:metal ion binding"/>
    <property type="evidence" value="ECO:0007669"/>
    <property type="project" value="UniProtKB-KW"/>
</dbReference>
<feature type="binding site" evidence="3">
    <location>
        <position position="37"/>
    </location>
    <ligand>
        <name>Fe cation</name>
        <dbReference type="ChEBI" id="CHEBI:24875"/>
    </ligand>
</feature>
<dbReference type="PIRSF" id="PIRSF002825">
    <property type="entry name" value="CfbpA"/>
    <property type="match status" value="1"/>
</dbReference>
<evidence type="ECO:0000256" key="2">
    <source>
        <dbReference type="ARBA" id="ARBA00022729"/>
    </source>
</evidence>
<dbReference type="SUPFAM" id="SSF53850">
    <property type="entry name" value="Periplasmic binding protein-like II"/>
    <property type="match status" value="1"/>
</dbReference>
<comment type="caution">
    <text evidence="4">The sequence shown here is derived from an EMBL/GenBank/DDBJ whole genome shotgun (WGS) entry which is preliminary data.</text>
</comment>
<name>A0A918IYY2_9FLAO</name>
<protein>
    <submittedName>
        <fullName evidence="4">Iron deficiency-induced protein A</fullName>
    </submittedName>
</protein>
<comment type="similarity">
    <text evidence="1">Belongs to the bacterial solute-binding protein 1 family.</text>
</comment>
<evidence type="ECO:0000256" key="3">
    <source>
        <dbReference type="PIRSR" id="PIRSR002825-1"/>
    </source>
</evidence>
<evidence type="ECO:0000313" key="5">
    <source>
        <dbReference type="Proteomes" id="UP000634668"/>
    </source>
</evidence>
<feature type="binding site" evidence="3">
    <location>
        <position position="224"/>
    </location>
    <ligand>
        <name>Fe cation</name>
        <dbReference type="ChEBI" id="CHEBI:24875"/>
    </ligand>
</feature>
<dbReference type="GO" id="GO:0030288">
    <property type="term" value="C:outer membrane-bounded periplasmic space"/>
    <property type="evidence" value="ECO:0007669"/>
    <property type="project" value="TreeGrafter"/>
</dbReference>
<keyword evidence="3" id="KW-0408">Iron</keyword>
<dbReference type="PANTHER" id="PTHR30006:SF15">
    <property type="entry name" value="IRON-UTILIZATION PERIPLASMIC PROTEIN"/>
    <property type="match status" value="1"/>
</dbReference>
<dbReference type="InterPro" id="IPR006059">
    <property type="entry name" value="SBP"/>
</dbReference>
<dbReference type="AlphaFoldDB" id="A0A918IYY2"/>
<evidence type="ECO:0000256" key="1">
    <source>
        <dbReference type="ARBA" id="ARBA00008520"/>
    </source>
</evidence>
<dbReference type="PROSITE" id="PS51257">
    <property type="entry name" value="PROKAR_LIPOPROTEIN"/>
    <property type="match status" value="1"/>
</dbReference>
<organism evidence="4 5">
    <name type="scientific">Arenibacter certesii</name>
    <dbReference type="NCBI Taxonomy" id="228955"/>
    <lineage>
        <taxon>Bacteria</taxon>
        <taxon>Pseudomonadati</taxon>
        <taxon>Bacteroidota</taxon>
        <taxon>Flavobacteriia</taxon>
        <taxon>Flavobacteriales</taxon>
        <taxon>Flavobacteriaceae</taxon>
        <taxon>Arenibacter</taxon>
    </lineage>
</organism>
<keyword evidence="2" id="KW-0732">Signal</keyword>
<feature type="binding site" evidence="3">
    <location>
        <position position="225"/>
    </location>
    <ligand>
        <name>Fe cation</name>
        <dbReference type="ChEBI" id="CHEBI:24875"/>
    </ligand>
</feature>
<gene>
    <name evidence="4" type="primary">idiA</name>
    <name evidence="4" type="ORF">GCM10007383_22560</name>
</gene>
<dbReference type="Gene3D" id="3.40.190.10">
    <property type="entry name" value="Periplasmic binding protein-like II"/>
    <property type="match status" value="2"/>
</dbReference>
<dbReference type="RefSeq" id="WP_026813838.1">
    <property type="nucleotide sequence ID" value="NZ_BMWP01000014.1"/>
</dbReference>
<dbReference type="EMBL" id="BMWP01000014">
    <property type="protein sequence ID" value="GGW37191.1"/>
    <property type="molecule type" value="Genomic_DNA"/>
</dbReference>
<dbReference type="PANTHER" id="PTHR30006">
    <property type="entry name" value="THIAMINE-BINDING PERIPLASMIC PROTEIN-RELATED"/>
    <property type="match status" value="1"/>
</dbReference>
<reference evidence="4" key="2">
    <citation type="submission" date="2020-09" db="EMBL/GenBank/DDBJ databases">
        <authorList>
            <person name="Sun Q."/>
            <person name="Kim S."/>
        </authorList>
    </citation>
    <scope>NUCLEOTIDE SEQUENCE</scope>
    <source>
        <strain evidence="4">KCTC 12113</strain>
    </source>
</reference>
<dbReference type="Proteomes" id="UP000634668">
    <property type="component" value="Unassembled WGS sequence"/>
</dbReference>
<reference evidence="4" key="1">
    <citation type="journal article" date="2014" name="Int. J. Syst. Evol. Microbiol.">
        <title>Complete genome sequence of Corynebacterium casei LMG S-19264T (=DSM 44701T), isolated from a smear-ripened cheese.</title>
        <authorList>
            <consortium name="US DOE Joint Genome Institute (JGI-PGF)"/>
            <person name="Walter F."/>
            <person name="Albersmeier A."/>
            <person name="Kalinowski J."/>
            <person name="Ruckert C."/>
        </authorList>
    </citation>
    <scope>NUCLEOTIDE SEQUENCE</scope>
    <source>
        <strain evidence="4">KCTC 12113</strain>
    </source>
</reference>
<accession>A0A918IYY2</accession>
<dbReference type="Pfam" id="PF13416">
    <property type="entry name" value="SBP_bac_8"/>
    <property type="match status" value="1"/>
</dbReference>
<proteinExistence type="inferred from homology"/>
<sequence length="343" mass="38327">MINTLKLGFVLSLITLFVACGDSSKSSEVVNVYTHRHYKADDELFTKFTEETGIKVNIVNASADELIQRLETEGKDSNADILITVDAGRLYRAQSKDLLQPIRSKILETNIGPEFREKEGHWYGLTYRARIIAYAKDRVNPEEIKTYEDLADPKWKGKIVIRSSENVYNQSLMASIILADGEEKAKEWAEGVVANMARNPKGSDRDQVKAVASGEGDIAVVNTYYIGLLLNDENVEERKAGESVGIIFPNQDGRGTHINVSGIGVAKHAPNKENAVKLMEFLSDEKAQQTLANLNYEYPINPKATKASILKTWGDFKTDPVELYKLGEYNSRAVMIFDEAGWK</sequence>
<evidence type="ECO:0000313" key="4">
    <source>
        <dbReference type="EMBL" id="GGW37191.1"/>
    </source>
</evidence>
<dbReference type="CDD" id="cd13542">
    <property type="entry name" value="PBP2_FutA1_ilke"/>
    <property type="match status" value="1"/>
</dbReference>
<keyword evidence="5" id="KW-1185">Reference proteome</keyword>